<evidence type="ECO:0000256" key="8">
    <source>
        <dbReference type="SAM" id="Phobius"/>
    </source>
</evidence>
<dbReference type="Gene3D" id="3.30.70.100">
    <property type="match status" value="1"/>
</dbReference>
<keyword evidence="5 8" id="KW-1133">Transmembrane helix</keyword>
<sequence>MVRPTHSIGLVISLIHIASLLSSARVALAALSVCLILAHPAASQVPAVPDAPSQEEGSPAALPTEAATPAPAADPPASLPPAESAANAAPLSPDDPVVLAAQRVEKVIERLATLRRQADAAALDDRGLAEFKIQSDALAREVLDISLELRPRLNDVQARLTELGDPPGEGQPAENATVTQERNRLTATRSEINALTGRAEDVSIEAKALSDRISDIRRDLFTSQLFAHTDIDGAILKDALDSFATDAERVRRSVSSWLQFAVRFKATQLAIAVLLSLALALAILVGEYRLFGRLHRRDRTIDDPSYISRLSVAFWSTILPSLALSFFLSSTYFLLRTFNVLRSDISPLIAAVFALIGLVFFVTAVSRAVLAPRAPNWRLVPVSNRGARDLCIAIFLMVLVNGIDYVLAVISEIYSSPVVLTVVKSLFSSIVVALLLVLASFLRPVLADSGNPAEQGRAWPKTIALTLRGVGIFLLLAAAIGYVGLARFLATQIVVTGAVVATIYIGILSGKAISAPNRFGETRVGQFIGNKLRLSSIGLDQAGIVAGLFIYVFALATGVPLILMSWGFQPGDIRLWVYQLFTEISVGTIRISIFGILGGILLFAVGLILTRWFQKWLDGNVMARSQVDGGVRNSVRTGIGYLGTGIAGIVGISAAGIDLSSLALVAGALSLGIGFGLQNIVSNFVSGLILLVERPFKVGDYVITGANEGIVQRISVRATEIETFRRQTIIVPNSELINAPLGNWTHRNRVQRSEIPVSVAYESDPEEVIALLLDVVSKEEEILKNPEPHVEFLRFGASSLDFELRFHLADFTKGLEVRNRVRVEIVRRCRANGIVMPFPQRDVTLHVRDLEMLMQPRSSSSPSPKSSAERGDLQGGPDDDKLLP</sequence>
<dbReference type="Gene3D" id="2.30.30.60">
    <property type="match status" value="1"/>
</dbReference>
<feature type="region of interest" description="Disordered" evidence="7">
    <location>
        <begin position="855"/>
        <end position="884"/>
    </location>
</feature>
<proteinExistence type="inferred from homology"/>
<reference evidence="11 12" key="1">
    <citation type="submission" date="2019-04" db="EMBL/GenBank/DDBJ databases">
        <title>Genome sequence of strain shin9-1.</title>
        <authorList>
            <person name="Gao J."/>
            <person name="Sun J."/>
        </authorList>
    </citation>
    <scope>NUCLEOTIDE SEQUENCE [LARGE SCALE GENOMIC DNA]</scope>
    <source>
        <strain evidence="12">shin9-1</strain>
    </source>
</reference>
<evidence type="ECO:0000313" key="12">
    <source>
        <dbReference type="Proteomes" id="UP000308828"/>
    </source>
</evidence>
<comment type="subcellular location">
    <subcellularLocation>
        <location evidence="1">Cell membrane</location>
        <topology evidence="1">Multi-pass membrane protein</topology>
    </subcellularLocation>
</comment>
<keyword evidence="4 8" id="KW-0812">Transmembrane</keyword>
<feature type="transmembrane region" description="Helical" evidence="8">
    <location>
        <begin position="312"/>
        <end position="335"/>
    </location>
</feature>
<dbReference type="Pfam" id="PF21082">
    <property type="entry name" value="MS_channel_3rd"/>
    <property type="match status" value="1"/>
</dbReference>
<gene>
    <name evidence="11" type="ORF">FAA97_01500</name>
</gene>
<evidence type="ECO:0000256" key="4">
    <source>
        <dbReference type="ARBA" id="ARBA00022692"/>
    </source>
</evidence>
<feature type="transmembrane region" description="Helical" evidence="8">
    <location>
        <begin position="663"/>
        <end position="692"/>
    </location>
</feature>
<organism evidence="11 12">
    <name type="scientific">Peteryoungia ipomoeae</name>
    <dbReference type="NCBI Taxonomy" id="1210932"/>
    <lineage>
        <taxon>Bacteria</taxon>
        <taxon>Pseudomonadati</taxon>
        <taxon>Pseudomonadota</taxon>
        <taxon>Alphaproteobacteria</taxon>
        <taxon>Hyphomicrobiales</taxon>
        <taxon>Rhizobiaceae</taxon>
        <taxon>Peteryoungia</taxon>
    </lineage>
</organism>
<dbReference type="Gene3D" id="1.10.287.1260">
    <property type="match status" value="1"/>
</dbReference>
<dbReference type="SUPFAM" id="SSF82861">
    <property type="entry name" value="Mechanosensitive channel protein MscS (YggB), transmembrane region"/>
    <property type="match status" value="1"/>
</dbReference>
<accession>A0A4S8P6M1</accession>
<dbReference type="PANTHER" id="PTHR30347:SF1">
    <property type="entry name" value="MECHANOSENSITIVE CHANNEL MSCK"/>
    <property type="match status" value="1"/>
</dbReference>
<feature type="transmembrane region" description="Helical" evidence="8">
    <location>
        <begin position="634"/>
        <end position="657"/>
    </location>
</feature>
<evidence type="ECO:0000256" key="6">
    <source>
        <dbReference type="ARBA" id="ARBA00023136"/>
    </source>
</evidence>
<dbReference type="GO" id="GO:0008381">
    <property type="term" value="F:mechanosensitive monoatomic ion channel activity"/>
    <property type="evidence" value="ECO:0007669"/>
    <property type="project" value="UniProtKB-ARBA"/>
</dbReference>
<feature type="compositionally biased region" description="Basic and acidic residues" evidence="7">
    <location>
        <begin position="867"/>
        <end position="884"/>
    </location>
</feature>
<feature type="transmembrane region" description="Helical" evidence="8">
    <location>
        <begin position="390"/>
        <end position="410"/>
    </location>
</feature>
<protein>
    <submittedName>
        <fullName evidence="11">Mechanosensitive ion channel family protein</fullName>
    </submittedName>
</protein>
<keyword evidence="6 8" id="KW-0472">Membrane</keyword>
<feature type="transmembrane region" description="Helical" evidence="8">
    <location>
        <begin position="463"/>
        <end position="483"/>
    </location>
</feature>
<feature type="region of interest" description="Disordered" evidence="7">
    <location>
        <begin position="46"/>
        <end position="93"/>
    </location>
</feature>
<feature type="transmembrane region" description="Helical" evidence="8">
    <location>
        <begin position="422"/>
        <end position="442"/>
    </location>
</feature>
<dbReference type="Pfam" id="PF00924">
    <property type="entry name" value="MS_channel_2nd"/>
    <property type="match status" value="1"/>
</dbReference>
<dbReference type="AlphaFoldDB" id="A0A4S8P6M1"/>
<keyword evidence="3" id="KW-1003">Cell membrane</keyword>
<dbReference type="InterPro" id="IPR006685">
    <property type="entry name" value="MscS_channel_2nd"/>
</dbReference>
<feature type="compositionally biased region" description="Low complexity" evidence="7">
    <location>
        <begin position="58"/>
        <end position="71"/>
    </location>
</feature>
<evidence type="ECO:0000259" key="10">
    <source>
        <dbReference type="Pfam" id="PF21082"/>
    </source>
</evidence>
<dbReference type="InterPro" id="IPR052702">
    <property type="entry name" value="MscS-like_channel"/>
</dbReference>
<feature type="transmembrane region" description="Helical" evidence="8">
    <location>
        <begin position="489"/>
        <end position="508"/>
    </location>
</feature>
<evidence type="ECO:0000259" key="9">
    <source>
        <dbReference type="Pfam" id="PF00924"/>
    </source>
</evidence>
<feature type="compositionally biased region" description="Low complexity" evidence="7">
    <location>
        <begin position="856"/>
        <end position="866"/>
    </location>
</feature>
<dbReference type="PANTHER" id="PTHR30347">
    <property type="entry name" value="POTASSIUM CHANNEL RELATED"/>
    <property type="match status" value="1"/>
</dbReference>
<dbReference type="OrthoDB" id="9799209at2"/>
<dbReference type="GO" id="GO:0005886">
    <property type="term" value="C:plasma membrane"/>
    <property type="evidence" value="ECO:0007669"/>
    <property type="project" value="UniProtKB-SubCell"/>
</dbReference>
<dbReference type="InterPro" id="IPR049278">
    <property type="entry name" value="MS_channel_C"/>
</dbReference>
<dbReference type="InterPro" id="IPR010920">
    <property type="entry name" value="LSM_dom_sf"/>
</dbReference>
<evidence type="ECO:0000256" key="7">
    <source>
        <dbReference type="SAM" id="MobiDB-lite"/>
    </source>
</evidence>
<dbReference type="SUPFAM" id="SSF50182">
    <property type="entry name" value="Sm-like ribonucleoproteins"/>
    <property type="match status" value="1"/>
</dbReference>
<comment type="caution">
    <text evidence="11">The sequence shown here is derived from an EMBL/GenBank/DDBJ whole genome shotgun (WGS) entry which is preliminary data.</text>
</comment>
<dbReference type="SUPFAM" id="SSF82689">
    <property type="entry name" value="Mechanosensitive channel protein MscS (YggB), C-terminal domain"/>
    <property type="match status" value="1"/>
</dbReference>
<evidence type="ECO:0000256" key="2">
    <source>
        <dbReference type="ARBA" id="ARBA00008017"/>
    </source>
</evidence>
<dbReference type="EMBL" id="STGV01000001">
    <property type="protein sequence ID" value="THV24915.1"/>
    <property type="molecule type" value="Genomic_DNA"/>
</dbReference>
<evidence type="ECO:0000313" key="11">
    <source>
        <dbReference type="EMBL" id="THV24915.1"/>
    </source>
</evidence>
<evidence type="ECO:0000256" key="3">
    <source>
        <dbReference type="ARBA" id="ARBA00022475"/>
    </source>
</evidence>
<feature type="transmembrane region" description="Helical" evidence="8">
    <location>
        <begin position="269"/>
        <end position="291"/>
    </location>
</feature>
<evidence type="ECO:0000256" key="5">
    <source>
        <dbReference type="ARBA" id="ARBA00022989"/>
    </source>
</evidence>
<keyword evidence="12" id="KW-1185">Reference proteome</keyword>
<feature type="domain" description="Mechanosensitive ion channel MscS" evidence="9">
    <location>
        <begin position="679"/>
        <end position="746"/>
    </location>
</feature>
<dbReference type="Proteomes" id="UP000308828">
    <property type="component" value="Unassembled WGS sequence"/>
</dbReference>
<feature type="transmembrane region" description="Helical" evidence="8">
    <location>
        <begin position="542"/>
        <end position="568"/>
    </location>
</feature>
<feature type="domain" description="Mechanosensitive ion channel MscS C-terminal" evidence="10">
    <location>
        <begin position="754"/>
        <end position="835"/>
    </location>
</feature>
<dbReference type="InterPro" id="IPR023408">
    <property type="entry name" value="MscS_beta-dom_sf"/>
</dbReference>
<feature type="compositionally biased region" description="Low complexity" evidence="7">
    <location>
        <begin position="80"/>
        <end position="92"/>
    </location>
</feature>
<name>A0A4S8P6M1_9HYPH</name>
<feature type="transmembrane region" description="Helical" evidence="8">
    <location>
        <begin position="347"/>
        <end position="370"/>
    </location>
</feature>
<feature type="transmembrane region" description="Helical" evidence="8">
    <location>
        <begin position="588"/>
        <end position="613"/>
    </location>
</feature>
<dbReference type="InterPro" id="IPR011014">
    <property type="entry name" value="MscS_channel_TM-2"/>
</dbReference>
<dbReference type="InterPro" id="IPR011066">
    <property type="entry name" value="MscS_channel_C_sf"/>
</dbReference>
<comment type="similarity">
    <text evidence="2">Belongs to the MscS (TC 1.A.23) family.</text>
</comment>
<evidence type="ECO:0000256" key="1">
    <source>
        <dbReference type="ARBA" id="ARBA00004651"/>
    </source>
</evidence>
<feature type="region of interest" description="Disordered" evidence="7">
    <location>
        <begin position="162"/>
        <end position="182"/>
    </location>
</feature>